<evidence type="ECO:0000313" key="4">
    <source>
        <dbReference type="Proteomes" id="UP000284706"/>
    </source>
</evidence>
<proteinExistence type="predicted"/>
<dbReference type="InterPro" id="IPR010730">
    <property type="entry name" value="HET"/>
</dbReference>
<dbReference type="STRING" id="231916.A0A409WA09"/>
<feature type="region of interest" description="Disordered" evidence="1">
    <location>
        <begin position="659"/>
        <end position="680"/>
    </location>
</feature>
<accession>A0A409WA09</accession>
<feature type="compositionally biased region" description="Acidic residues" evidence="1">
    <location>
        <begin position="22"/>
        <end position="32"/>
    </location>
</feature>
<evidence type="ECO:0000259" key="2">
    <source>
        <dbReference type="Pfam" id="PF06985"/>
    </source>
</evidence>
<dbReference type="PANTHER" id="PTHR33112:SF12">
    <property type="entry name" value="HETEROKARYON INCOMPATIBILITY DOMAIN-CONTAINING PROTEIN"/>
    <property type="match status" value="1"/>
</dbReference>
<dbReference type="Pfam" id="PF06985">
    <property type="entry name" value="HET"/>
    <property type="match status" value="1"/>
</dbReference>
<comment type="caution">
    <text evidence="3">The sequence shown here is derived from an EMBL/GenBank/DDBJ whole genome shotgun (WGS) entry which is preliminary data.</text>
</comment>
<gene>
    <name evidence="3" type="ORF">CVT26_015148</name>
</gene>
<keyword evidence="4" id="KW-1185">Reference proteome</keyword>
<protein>
    <recommendedName>
        <fullName evidence="2">Heterokaryon incompatibility domain-containing protein</fullName>
    </recommendedName>
</protein>
<feature type="domain" description="Heterokaryon incompatibility" evidence="2">
    <location>
        <begin position="251"/>
        <end position="406"/>
    </location>
</feature>
<dbReference type="PANTHER" id="PTHR33112">
    <property type="entry name" value="DOMAIN PROTEIN, PUTATIVE-RELATED"/>
    <property type="match status" value="1"/>
</dbReference>
<reference evidence="3 4" key="1">
    <citation type="journal article" date="2018" name="Evol. Lett.">
        <title>Horizontal gene cluster transfer increased hallucinogenic mushroom diversity.</title>
        <authorList>
            <person name="Reynolds H.T."/>
            <person name="Vijayakumar V."/>
            <person name="Gluck-Thaler E."/>
            <person name="Korotkin H.B."/>
            <person name="Matheny P.B."/>
            <person name="Slot J.C."/>
        </authorList>
    </citation>
    <scope>NUCLEOTIDE SEQUENCE [LARGE SCALE GENOMIC DNA]</scope>
    <source>
        <strain evidence="3 4">SRW20</strain>
    </source>
</reference>
<evidence type="ECO:0000256" key="1">
    <source>
        <dbReference type="SAM" id="MobiDB-lite"/>
    </source>
</evidence>
<dbReference type="InParanoid" id="A0A409WA09"/>
<feature type="region of interest" description="Disordered" evidence="1">
    <location>
        <begin position="1"/>
        <end position="42"/>
    </location>
</feature>
<dbReference type="EMBL" id="NHYE01005268">
    <property type="protein sequence ID" value="PPQ75342.1"/>
    <property type="molecule type" value="Genomic_DNA"/>
</dbReference>
<dbReference type="AlphaFoldDB" id="A0A409WA09"/>
<dbReference type="OrthoDB" id="2958217at2759"/>
<dbReference type="Proteomes" id="UP000284706">
    <property type="component" value="Unassembled WGS sequence"/>
</dbReference>
<evidence type="ECO:0000313" key="3">
    <source>
        <dbReference type="EMBL" id="PPQ75342.1"/>
    </source>
</evidence>
<organism evidence="3 4">
    <name type="scientific">Gymnopilus dilepis</name>
    <dbReference type="NCBI Taxonomy" id="231916"/>
    <lineage>
        <taxon>Eukaryota</taxon>
        <taxon>Fungi</taxon>
        <taxon>Dikarya</taxon>
        <taxon>Basidiomycota</taxon>
        <taxon>Agaricomycotina</taxon>
        <taxon>Agaricomycetes</taxon>
        <taxon>Agaricomycetidae</taxon>
        <taxon>Agaricales</taxon>
        <taxon>Agaricineae</taxon>
        <taxon>Hymenogastraceae</taxon>
        <taxon>Gymnopilus</taxon>
    </lineage>
</organism>
<sequence length="778" mass="88260">MDRLRIYKEEDDDGPAMWEPLSDSDDEYDDYGESTHKASVPIPPLLPVPSTLAKPGDSLCNVCRSLQLSPRQFVLLPGDDDNSDDEDRKNIQLGFVSDLKRKTRCPLCRLILRALGPALPIYEDGEQVKVTLDWGTSGQVRVLKPYALKEGGDGLPAAQGRRLHLFPEITILANDAPTPSKASLPRLIKDEIDFSIVRNWTTMCESAHGDQCNVSPMLGQPVKHPSNEIPSFRVIDVVDNCIVRAPHECKYVALSYVWGPIDPKTILRLLLNNISDLQRRGGLTRPQFYNRIPKTVQDAMEVVRRLELRYLWVDSLCIIQDDDAPGGSKMDAISKMDLVYGAAFLTIVAASGKHARAGIPGLYPGTRGDTQALEEIRPGFRLAYKQTFQDYITDAVYFTRGWTYQEQRFGNRQLIFIGGQAVFRCKGVDQWREDLVCEDGFEEQEPSTTMSRDPDDIGQYEGLIQGYSKLGLGYQSDVYNAFAGMARFLKVRLDTDLCHGIPDAFFDWFLLWTSHAPQERRLRDHSTAPCAPSWSWAGWQGEAWPNIWNWYNRSIRNVRNALKERTWIVWYQRKGHNSEECSLVRNLGYSSSRGTNFYGARHHNRFQLDCSRTLPTPRKLVKAPNYYPDAYNPNPGSGFLQFWTVSVQFRLDEPRPPKFEADDFGPPLPGLGTDGPKSTRTRIGIYGRNGRELGVVFVNPEWYRHNVPGVHDFLVICEGRDERARGGRFDEEEGWKYQIMLIEWHGEWAERIGLGSVEKGDLGQALGSGPAWKEFILG</sequence>
<name>A0A409WA09_9AGAR</name>